<comment type="caution">
    <text evidence="1">The sequence shown here is derived from an EMBL/GenBank/DDBJ whole genome shotgun (WGS) entry which is preliminary data.</text>
</comment>
<reference evidence="1 2" key="1">
    <citation type="submission" date="2019-03" db="EMBL/GenBank/DDBJ databases">
        <title>Genomic Encyclopedia of Archaeal and Bacterial Type Strains, Phase II (KMG-II): from individual species to whole genera.</title>
        <authorList>
            <person name="Goeker M."/>
        </authorList>
    </citation>
    <scope>NUCLEOTIDE SEQUENCE [LARGE SCALE GENOMIC DNA]</scope>
    <source>
        <strain evidence="1 2">DSM 22554</strain>
    </source>
</reference>
<dbReference type="Pfam" id="PF01904">
    <property type="entry name" value="DUF72"/>
    <property type="match status" value="1"/>
</dbReference>
<dbReference type="PANTHER" id="PTHR30348">
    <property type="entry name" value="UNCHARACTERIZED PROTEIN YECE"/>
    <property type="match status" value="1"/>
</dbReference>
<dbReference type="AlphaFoldDB" id="A0A4R1LNG1"/>
<dbReference type="OrthoDB" id="9780310at2"/>
<dbReference type="RefSeq" id="WP_132225034.1">
    <property type="nucleotide sequence ID" value="NZ_SMGO01000003.1"/>
</dbReference>
<organism evidence="1 2">
    <name type="scientific">Albibacterium bauzanense</name>
    <dbReference type="NCBI Taxonomy" id="653929"/>
    <lineage>
        <taxon>Bacteria</taxon>
        <taxon>Pseudomonadati</taxon>
        <taxon>Bacteroidota</taxon>
        <taxon>Sphingobacteriia</taxon>
        <taxon>Sphingobacteriales</taxon>
        <taxon>Sphingobacteriaceae</taxon>
        <taxon>Albibacterium</taxon>
    </lineage>
</organism>
<accession>A0A4R1LNG1</accession>
<dbReference type="InterPro" id="IPR036520">
    <property type="entry name" value="UPF0759_sf"/>
</dbReference>
<dbReference type="Proteomes" id="UP000294616">
    <property type="component" value="Unassembled WGS sequence"/>
</dbReference>
<dbReference type="Gene3D" id="3.20.20.410">
    <property type="entry name" value="Protein of unknown function UPF0759"/>
    <property type="match status" value="1"/>
</dbReference>
<protein>
    <submittedName>
        <fullName evidence="1">Uncharacterized protein YecE (DUF72 family)</fullName>
    </submittedName>
</protein>
<dbReference type="SUPFAM" id="SSF117396">
    <property type="entry name" value="TM1631-like"/>
    <property type="match status" value="1"/>
</dbReference>
<proteinExistence type="predicted"/>
<dbReference type="PANTHER" id="PTHR30348:SF4">
    <property type="entry name" value="DUF72 DOMAIN-CONTAINING PROTEIN"/>
    <property type="match status" value="1"/>
</dbReference>
<keyword evidence="2" id="KW-1185">Reference proteome</keyword>
<gene>
    <name evidence="1" type="ORF">C8N28_2308</name>
</gene>
<evidence type="ECO:0000313" key="1">
    <source>
        <dbReference type="EMBL" id="TCK80566.1"/>
    </source>
</evidence>
<evidence type="ECO:0000313" key="2">
    <source>
        <dbReference type="Proteomes" id="UP000294616"/>
    </source>
</evidence>
<dbReference type="EMBL" id="SMGO01000003">
    <property type="protein sequence ID" value="TCK80566.1"/>
    <property type="molecule type" value="Genomic_DNA"/>
</dbReference>
<sequence>MNNIHIGTSGWSYKGWKGKFYPEKLKPTDYLSFYAQHYKVTEINSSFYHLPLASTVHKWVEQVPDDFLFCPKISRYLTHMKKLHDPEEPLERFFDIFKPMKEKMGPILIQLPASVRFDAATEEIFYETLMRKHPEYEFAIETRDKSWFSDESLDLMKRYNIAFVIAQSEQFPYKEFITAKNIYVRFHGPKALYASSYNDRVLQEYADKFLSWKKEGHRIWAFFNNDVNGHALDNASTLLRYLRSS</sequence>
<dbReference type="InterPro" id="IPR002763">
    <property type="entry name" value="DUF72"/>
</dbReference>
<name>A0A4R1LNG1_9SPHI</name>